<organism evidence="1 2">
    <name type="scientific">Hucho hucho</name>
    <name type="common">huchen</name>
    <dbReference type="NCBI Taxonomy" id="62062"/>
    <lineage>
        <taxon>Eukaryota</taxon>
        <taxon>Metazoa</taxon>
        <taxon>Chordata</taxon>
        <taxon>Craniata</taxon>
        <taxon>Vertebrata</taxon>
        <taxon>Euteleostomi</taxon>
        <taxon>Actinopterygii</taxon>
        <taxon>Neopterygii</taxon>
        <taxon>Teleostei</taxon>
        <taxon>Protacanthopterygii</taxon>
        <taxon>Salmoniformes</taxon>
        <taxon>Salmonidae</taxon>
        <taxon>Salmoninae</taxon>
        <taxon>Hucho</taxon>
    </lineage>
</organism>
<dbReference type="InterPro" id="IPR055325">
    <property type="entry name" value="CF161"/>
</dbReference>
<sequence>MTLRKDWSMRGCLFRTPYGKEYEVTAHTFLDSHKAERDINHWLLLTADPVGAGLTLLDRP</sequence>
<protein>
    <submittedName>
        <fullName evidence="1">Uncharacterized protein</fullName>
    </submittedName>
</protein>
<dbReference type="Proteomes" id="UP000314982">
    <property type="component" value="Unassembled WGS sequence"/>
</dbReference>
<dbReference type="Ensembl" id="ENSHHUT00000007497.1">
    <property type="protein sequence ID" value="ENSHHUP00000007277.1"/>
    <property type="gene ID" value="ENSHHUG00000004481.1"/>
</dbReference>
<dbReference type="AlphaFoldDB" id="A0A4W5JUC2"/>
<reference evidence="1" key="2">
    <citation type="submission" date="2025-08" db="UniProtKB">
        <authorList>
            <consortium name="Ensembl"/>
        </authorList>
    </citation>
    <scope>IDENTIFICATION</scope>
</reference>
<name>A0A4W5JUC2_9TELE</name>
<dbReference type="Pfam" id="PF24569">
    <property type="entry name" value="CFAP161"/>
    <property type="match status" value="1"/>
</dbReference>
<dbReference type="GeneTree" id="ENSGT00390000018488"/>
<reference evidence="2" key="1">
    <citation type="submission" date="2018-06" db="EMBL/GenBank/DDBJ databases">
        <title>Genome assembly of Danube salmon.</title>
        <authorList>
            <person name="Macqueen D.J."/>
            <person name="Gundappa M.K."/>
        </authorList>
    </citation>
    <scope>NUCLEOTIDE SEQUENCE [LARGE SCALE GENOMIC DNA]</scope>
</reference>
<proteinExistence type="predicted"/>
<evidence type="ECO:0000313" key="2">
    <source>
        <dbReference type="Proteomes" id="UP000314982"/>
    </source>
</evidence>
<evidence type="ECO:0000313" key="1">
    <source>
        <dbReference type="Ensembl" id="ENSHHUP00000007277.1"/>
    </source>
</evidence>
<keyword evidence="2" id="KW-1185">Reference proteome</keyword>
<reference evidence="1" key="3">
    <citation type="submission" date="2025-09" db="UniProtKB">
        <authorList>
            <consortium name="Ensembl"/>
        </authorList>
    </citation>
    <scope>IDENTIFICATION</scope>
</reference>
<accession>A0A4W5JUC2</accession>